<dbReference type="PANTHER" id="PTHR37305">
    <property type="entry name" value="INTEGRAL MEMBRANE PROTEIN-RELATED"/>
    <property type="match status" value="1"/>
</dbReference>
<dbReference type="KEGG" id="lbe:MOO44_04380"/>
<keyword evidence="1" id="KW-1133">Transmembrane helix</keyword>
<dbReference type="AlphaFoldDB" id="A0A976RT33"/>
<keyword evidence="1" id="KW-0472">Membrane</keyword>
<organism evidence="2 3">
    <name type="scientific">Nicoliella spurrieriana</name>
    <dbReference type="NCBI Taxonomy" id="2925830"/>
    <lineage>
        <taxon>Bacteria</taxon>
        <taxon>Bacillati</taxon>
        <taxon>Bacillota</taxon>
        <taxon>Bacilli</taxon>
        <taxon>Lactobacillales</taxon>
        <taxon>Lactobacillaceae</taxon>
        <taxon>Nicoliella</taxon>
    </lineage>
</organism>
<evidence type="ECO:0000313" key="2">
    <source>
        <dbReference type="EMBL" id="UQS87395.1"/>
    </source>
</evidence>
<feature type="transmembrane region" description="Helical" evidence="1">
    <location>
        <begin position="168"/>
        <end position="189"/>
    </location>
</feature>
<reference evidence="2" key="1">
    <citation type="journal article" date="2022" name="Int. J. Syst. Evol. Microbiol.">
        <title>Apilactobacillus apisilvae sp. nov., Nicolia spurrieriana gen. nov. sp. nov., Bombilactobacillus folatiphilus sp. nov. and Bombilactobacillus thymidiniphilus sp. nov., four new lactic acid bacterial isolates from stingless bees Tetragonula carbonaria and Austroplebeia australis.</title>
        <authorList>
            <person name="Oliphant S.A."/>
            <person name="Watson-Haigh N.S."/>
            <person name="Sumby K.M."/>
            <person name="Gardner J."/>
            <person name="Groom S."/>
            <person name="Jiranek V."/>
        </authorList>
    </citation>
    <scope>NUCLEOTIDE SEQUENCE</scope>
    <source>
        <strain evidence="2">SGEP1_A5</strain>
    </source>
</reference>
<evidence type="ECO:0000256" key="1">
    <source>
        <dbReference type="SAM" id="Phobius"/>
    </source>
</evidence>
<feature type="transmembrane region" description="Helical" evidence="1">
    <location>
        <begin position="57"/>
        <end position="76"/>
    </location>
</feature>
<keyword evidence="3" id="KW-1185">Reference proteome</keyword>
<feature type="transmembrane region" description="Helical" evidence="1">
    <location>
        <begin position="143"/>
        <end position="161"/>
    </location>
</feature>
<accession>A0A976RT33</accession>
<feature type="transmembrane region" description="Helical" evidence="1">
    <location>
        <begin position="220"/>
        <end position="244"/>
    </location>
</feature>
<keyword evidence="1" id="KW-0812">Transmembrane</keyword>
<dbReference type="EMBL" id="CP093361">
    <property type="protein sequence ID" value="UQS87395.1"/>
    <property type="molecule type" value="Genomic_DNA"/>
</dbReference>
<gene>
    <name evidence="2" type="ORF">MOO44_04380</name>
</gene>
<name>A0A976RT33_9LACO</name>
<protein>
    <submittedName>
        <fullName evidence="2">ABC transporter permease</fullName>
    </submittedName>
</protein>
<proteinExistence type="predicted"/>
<evidence type="ECO:0000313" key="3">
    <source>
        <dbReference type="Proteomes" id="UP000831181"/>
    </source>
</evidence>
<sequence>MLTLLRQEAYKAIKGRSLWVSLVILFVFQLLMAVGTKQFHIMTGSDFITSAGQSIEILEIIMVVIASTIITNEFVNKTIKNLLSRQYSRLQVFISKLVTLIWIYVGIVIFNYLFTLILKVIFFNSTPVSAKMIHETTHIAIGQSIYVFLIAAFVILISNIAKSSGGSIGIGVASILATQLLGSVLSILIHKYEWVKYNPFNFFLVQQQYNFAPYHKLTGLSLNAITAGAAIYGVIFLIIAYVIFNRRNI</sequence>
<dbReference type="Pfam" id="PF12730">
    <property type="entry name" value="ABC2_membrane_4"/>
    <property type="match status" value="1"/>
</dbReference>
<feature type="transmembrane region" description="Helical" evidence="1">
    <location>
        <begin position="97"/>
        <end position="123"/>
    </location>
</feature>
<dbReference type="PANTHER" id="PTHR37305:SF1">
    <property type="entry name" value="MEMBRANE PROTEIN"/>
    <property type="match status" value="1"/>
</dbReference>
<dbReference type="Proteomes" id="UP000831181">
    <property type="component" value="Chromosome"/>
</dbReference>
<dbReference type="RefSeq" id="WP_260117202.1">
    <property type="nucleotide sequence ID" value="NZ_CP093361.1"/>
</dbReference>